<dbReference type="InterPro" id="IPR035965">
    <property type="entry name" value="PAS-like_dom_sf"/>
</dbReference>
<dbReference type="PANTHER" id="PTHR24421:SF10">
    <property type="entry name" value="NITRATE_NITRITE SENSOR PROTEIN NARQ"/>
    <property type="match status" value="1"/>
</dbReference>
<feature type="domain" description="PAC" evidence="10">
    <location>
        <begin position="238"/>
        <end position="290"/>
    </location>
</feature>
<sequence length="505" mass="55749">RTKDGSWCHVETTYTALFDDPHIAGLVANTRDITERVEAEEALRRSELLYHTTIESMDEMIHVVTPDMRITLMNETFRRWCRALGVRDDAIGLKPREAYPFLPAEISRQYEEVFETGRILRTEDVVTLAGKDVICETRKIPVLAGGKVVRVVTVIRDVTEQRRGQEELLVKNSAMDSSINAIALADMNGDLTYVNDSFLKLWGYEEPSEVLGRSCLSFWEVPARARRALAASKELGDWAGEMAAQRKDGAAFHVEVSSSMVTGESGQPICMMAFFVDVTERKRAEAAMREANRKLVTAREQERKWVAGELHDSVGQALVALQLAIRAIGDTASDVQLKQRLAPATAQCDGMIQEIRGICRGLYPQTLESLGLYSALRQLAGDFRPQAHLQVRQSASVAKGRVGPDAEIALFRIAQEAVTNAIRHGQAGRITMSLSYAQGCAALSITDDGKGFDPAEAAGKGLGLTRMLERMRAASGDLEITSKPGRTRIRARVPTSLFVKPDDQQ</sequence>
<keyword evidence="5" id="KW-0547">Nucleotide-binding</keyword>
<dbReference type="GO" id="GO:0005524">
    <property type="term" value="F:ATP binding"/>
    <property type="evidence" value="ECO:0007669"/>
    <property type="project" value="UniProtKB-KW"/>
</dbReference>
<evidence type="ECO:0000259" key="8">
    <source>
        <dbReference type="PROSITE" id="PS50109"/>
    </source>
</evidence>
<dbReference type="GO" id="GO:0000155">
    <property type="term" value="F:phosphorelay sensor kinase activity"/>
    <property type="evidence" value="ECO:0007669"/>
    <property type="project" value="InterPro"/>
</dbReference>
<evidence type="ECO:0000256" key="6">
    <source>
        <dbReference type="ARBA" id="ARBA00022777"/>
    </source>
</evidence>
<dbReference type="InterPro" id="IPR013656">
    <property type="entry name" value="PAS_4"/>
</dbReference>
<dbReference type="EC" id="2.7.13.3" evidence="2"/>
<dbReference type="CDD" id="cd00130">
    <property type="entry name" value="PAS"/>
    <property type="match status" value="1"/>
</dbReference>
<evidence type="ECO:0000259" key="9">
    <source>
        <dbReference type="PROSITE" id="PS50112"/>
    </source>
</evidence>
<evidence type="ECO:0000256" key="1">
    <source>
        <dbReference type="ARBA" id="ARBA00000085"/>
    </source>
</evidence>
<evidence type="ECO:0000256" key="5">
    <source>
        <dbReference type="ARBA" id="ARBA00022741"/>
    </source>
</evidence>
<dbReference type="Gene3D" id="3.30.450.20">
    <property type="entry name" value="PAS domain"/>
    <property type="match status" value="3"/>
</dbReference>
<dbReference type="InterPro" id="IPR000700">
    <property type="entry name" value="PAS-assoc_C"/>
</dbReference>
<dbReference type="Pfam" id="PF08448">
    <property type="entry name" value="PAS_4"/>
    <property type="match status" value="1"/>
</dbReference>
<dbReference type="NCBIfam" id="TIGR00229">
    <property type="entry name" value="sensory_box"/>
    <property type="match status" value="3"/>
</dbReference>
<dbReference type="PROSITE" id="PS50112">
    <property type="entry name" value="PAS"/>
    <property type="match status" value="1"/>
</dbReference>
<reference evidence="11" key="1">
    <citation type="journal article" date="2015" name="Nature">
        <title>Complex archaea that bridge the gap between prokaryotes and eukaryotes.</title>
        <authorList>
            <person name="Spang A."/>
            <person name="Saw J.H."/>
            <person name="Jorgensen S.L."/>
            <person name="Zaremba-Niedzwiedzka K."/>
            <person name="Martijn J."/>
            <person name="Lind A.E."/>
            <person name="van Eijk R."/>
            <person name="Schleper C."/>
            <person name="Guy L."/>
            <person name="Ettema T.J."/>
        </authorList>
    </citation>
    <scope>NUCLEOTIDE SEQUENCE</scope>
</reference>
<dbReference type="PANTHER" id="PTHR24421">
    <property type="entry name" value="NITRATE/NITRITE SENSOR PROTEIN NARX-RELATED"/>
    <property type="match status" value="1"/>
</dbReference>
<evidence type="ECO:0000313" key="11">
    <source>
        <dbReference type="EMBL" id="KKL70293.1"/>
    </source>
</evidence>
<dbReference type="Gene3D" id="1.20.5.1930">
    <property type="match status" value="1"/>
</dbReference>
<dbReference type="InterPro" id="IPR036890">
    <property type="entry name" value="HATPase_C_sf"/>
</dbReference>
<feature type="domain" description="PAS" evidence="9">
    <location>
        <begin position="174"/>
        <end position="206"/>
    </location>
</feature>
<dbReference type="SUPFAM" id="SSF55874">
    <property type="entry name" value="ATPase domain of HSP90 chaperone/DNA topoisomerase II/histidine kinase"/>
    <property type="match status" value="1"/>
</dbReference>
<dbReference type="InterPro" id="IPR003594">
    <property type="entry name" value="HATPase_dom"/>
</dbReference>
<keyword evidence="4" id="KW-0808">Transferase</keyword>
<dbReference type="AlphaFoldDB" id="A0A0F9E8F1"/>
<protein>
    <recommendedName>
        <fullName evidence="2">histidine kinase</fullName>
        <ecNumber evidence="2">2.7.13.3</ecNumber>
    </recommendedName>
</protein>
<gene>
    <name evidence="11" type="ORF">LCGC14_2106350</name>
</gene>
<dbReference type="SMART" id="SM00086">
    <property type="entry name" value="PAC"/>
    <property type="match status" value="2"/>
</dbReference>
<dbReference type="GO" id="GO:0046983">
    <property type="term" value="F:protein dimerization activity"/>
    <property type="evidence" value="ECO:0007669"/>
    <property type="project" value="InterPro"/>
</dbReference>
<dbReference type="SMART" id="SM00387">
    <property type="entry name" value="HATPase_c"/>
    <property type="match status" value="1"/>
</dbReference>
<dbReference type="Pfam" id="PF13426">
    <property type="entry name" value="PAS_9"/>
    <property type="match status" value="1"/>
</dbReference>
<keyword evidence="3" id="KW-0597">Phosphoprotein</keyword>
<evidence type="ECO:0000256" key="2">
    <source>
        <dbReference type="ARBA" id="ARBA00012438"/>
    </source>
</evidence>
<comment type="catalytic activity">
    <reaction evidence="1">
        <text>ATP + protein L-histidine = ADP + protein N-phospho-L-histidine.</text>
        <dbReference type="EC" id="2.7.13.3"/>
    </reaction>
</comment>
<dbReference type="InterPro" id="IPR001610">
    <property type="entry name" value="PAC"/>
</dbReference>
<feature type="domain" description="Histidine kinase" evidence="8">
    <location>
        <begin position="410"/>
        <end position="497"/>
    </location>
</feature>
<evidence type="ECO:0000256" key="3">
    <source>
        <dbReference type="ARBA" id="ARBA00022553"/>
    </source>
</evidence>
<dbReference type="PROSITE" id="PS50113">
    <property type="entry name" value="PAC"/>
    <property type="match status" value="2"/>
</dbReference>
<dbReference type="CDD" id="cd16917">
    <property type="entry name" value="HATPase_UhpB-NarQ-NarX-like"/>
    <property type="match status" value="1"/>
</dbReference>
<evidence type="ECO:0000256" key="7">
    <source>
        <dbReference type="ARBA" id="ARBA00022840"/>
    </source>
</evidence>
<evidence type="ECO:0000259" key="10">
    <source>
        <dbReference type="PROSITE" id="PS50113"/>
    </source>
</evidence>
<dbReference type="Pfam" id="PF07730">
    <property type="entry name" value="HisKA_3"/>
    <property type="match status" value="1"/>
</dbReference>
<dbReference type="SUPFAM" id="SSF55785">
    <property type="entry name" value="PYP-like sensor domain (PAS domain)"/>
    <property type="match status" value="3"/>
</dbReference>
<feature type="domain" description="PAC" evidence="10">
    <location>
        <begin position="1"/>
        <end position="45"/>
    </location>
</feature>
<proteinExistence type="predicted"/>
<dbReference type="InterPro" id="IPR011712">
    <property type="entry name" value="Sig_transdc_His_kin_sub3_dim/P"/>
</dbReference>
<dbReference type="InterPro" id="IPR050482">
    <property type="entry name" value="Sensor_HK_TwoCompSys"/>
</dbReference>
<dbReference type="InterPro" id="IPR000014">
    <property type="entry name" value="PAS"/>
</dbReference>
<dbReference type="GO" id="GO:0016020">
    <property type="term" value="C:membrane"/>
    <property type="evidence" value="ECO:0007669"/>
    <property type="project" value="InterPro"/>
</dbReference>
<dbReference type="PROSITE" id="PS50109">
    <property type="entry name" value="HIS_KIN"/>
    <property type="match status" value="1"/>
</dbReference>
<dbReference type="SMART" id="SM00091">
    <property type="entry name" value="PAS"/>
    <property type="match status" value="2"/>
</dbReference>
<keyword evidence="7" id="KW-0067">ATP-binding</keyword>
<dbReference type="InterPro" id="IPR005467">
    <property type="entry name" value="His_kinase_dom"/>
</dbReference>
<dbReference type="Gene3D" id="3.30.565.10">
    <property type="entry name" value="Histidine kinase-like ATPase, C-terminal domain"/>
    <property type="match status" value="1"/>
</dbReference>
<keyword evidence="6" id="KW-0418">Kinase</keyword>
<name>A0A0F9E8F1_9ZZZZ</name>
<organism evidence="11">
    <name type="scientific">marine sediment metagenome</name>
    <dbReference type="NCBI Taxonomy" id="412755"/>
    <lineage>
        <taxon>unclassified sequences</taxon>
        <taxon>metagenomes</taxon>
        <taxon>ecological metagenomes</taxon>
    </lineage>
</organism>
<accession>A0A0F9E8F1</accession>
<dbReference type="EMBL" id="LAZR01025941">
    <property type="protein sequence ID" value="KKL70293.1"/>
    <property type="molecule type" value="Genomic_DNA"/>
</dbReference>
<evidence type="ECO:0000256" key="4">
    <source>
        <dbReference type="ARBA" id="ARBA00022679"/>
    </source>
</evidence>
<dbReference type="Pfam" id="PF02518">
    <property type="entry name" value="HATPase_c"/>
    <property type="match status" value="1"/>
</dbReference>
<comment type="caution">
    <text evidence="11">The sequence shown here is derived from an EMBL/GenBank/DDBJ whole genome shotgun (WGS) entry which is preliminary data.</text>
</comment>
<feature type="non-terminal residue" evidence="11">
    <location>
        <position position="1"/>
    </location>
</feature>